<gene>
    <name evidence="1" type="ORF">BREV_BREV_00521</name>
</gene>
<reference evidence="1 2" key="1">
    <citation type="submission" date="2018-11" db="EMBL/GenBank/DDBJ databases">
        <authorList>
            <person name="Peiro R."/>
            <person name="Begona"/>
            <person name="Cbmso G."/>
            <person name="Lopez M."/>
            <person name="Gonzalez S."/>
            <person name="Sacristan E."/>
            <person name="Castillo E."/>
        </authorList>
    </citation>
    <scope>NUCLEOTIDE SEQUENCE [LARGE SCALE GENOMIC DNA]</scope>
    <source>
        <strain evidence="1">Brev_genome</strain>
    </source>
</reference>
<dbReference type="RefSeq" id="WP_154725483.1">
    <property type="nucleotide sequence ID" value="NZ_UXHF01000006.1"/>
</dbReference>
<keyword evidence="2" id="KW-1185">Reference proteome</keyword>
<proteinExistence type="predicted"/>
<organism evidence="1 2">
    <name type="scientific">Brevundimonas mediterranea</name>
    <dbReference type="NCBI Taxonomy" id="74329"/>
    <lineage>
        <taxon>Bacteria</taxon>
        <taxon>Pseudomonadati</taxon>
        <taxon>Pseudomonadota</taxon>
        <taxon>Alphaproteobacteria</taxon>
        <taxon>Caulobacterales</taxon>
        <taxon>Caulobacteraceae</taxon>
        <taxon>Brevundimonas</taxon>
    </lineage>
</organism>
<protein>
    <submittedName>
        <fullName evidence="1">Uncharacterized protein</fullName>
    </submittedName>
</protein>
<accession>A0A7Z9C6W0</accession>
<sequence>MAANYADDTTIDDLLSGDRLSCLCQCGNQTWLAWRNYPQRVQFTPLRDLRSKMVCKRCGARSPTLVIEGMRGVGSTLFVEWVYPPGADVYALKRKSPPA</sequence>
<evidence type="ECO:0000313" key="1">
    <source>
        <dbReference type="EMBL" id="VDC51452.1"/>
    </source>
</evidence>
<name>A0A7Z9C6W0_9CAUL</name>
<dbReference type="EMBL" id="UXHF01000006">
    <property type="protein sequence ID" value="VDC51452.1"/>
    <property type="molecule type" value="Genomic_DNA"/>
</dbReference>
<dbReference type="Proteomes" id="UP000289220">
    <property type="component" value="Unassembled WGS sequence"/>
</dbReference>
<evidence type="ECO:0000313" key="2">
    <source>
        <dbReference type="Proteomes" id="UP000289220"/>
    </source>
</evidence>
<dbReference type="AlphaFoldDB" id="A0A7Z9C6W0"/>
<comment type="caution">
    <text evidence="1">The sequence shown here is derived from an EMBL/GenBank/DDBJ whole genome shotgun (WGS) entry which is preliminary data.</text>
</comment>